<keyword evidence="8" id="KW-0732">Signal</keyword>
<dbReference type="Proteomes" id="UP000515163">
    <property type="component" value="Unplaced"/>
</dbReference>
<sequence length="174" mass="20044">MGKVLYTKCSMLLAMILVMSVIVSSKVVKHLKKNKDHHYGKNHRKVDVPAQKRQLWQFKNMIECATGRSTFDFVNYGKYCGWGGSGIPVDDLDRCCQVHDECYGDWKECRPKSNLYDYKLSGEHPQCNITCSHNPKNTECERAVCICDKLAAECFAKSHYNPEHKKPTFNFLGW</sequence>
<evidence type="ECO:0000256" key="2">
    <source>
        <dbReference type="ARBA" id="ARBA00022525"/>
    </source>
</evidence>
<comment type="catalytic activity">
    <reaction evidence="8">
        <text>a 1,2-diacyl-sn-glycero-3-phosphocholine + H2O = a 1-acyl-sn-glycero-3-phosphocholine + a fatty acid + H(+)</text>
        <dbReference type="Rhea" id="RHEA:15801"/>
        <dbReference type="ChEBI" id="CHEBI:15377"/>
        <dbReference type="ChEBI" id="CHEBI:15378"/>
        <dbReference type="ChEBI" id="CHEBI:28868"/>
        <dbReference type="ChEBI" id="CHEBI:57643"/>
        <dbReference type="ChEBI" id="CHEBI:58168"/>
        <dbReference type="EC" id="3.1.1.4"/>
    </reaction>
</comment>
<accession>A0A6P8HBI3</accession>
<dbReference type="InterPro" id="IPR033113">
    <property type="entry name" value="PLA2_histidine"/>
</dbReference>
<dbReference type="PANTHER" id="PTHR11716">
    <property type="entry name" value="PHOSPHOLIPASE A2 FAMILY MEMBER"/>
    <property type="match status" value="1"/>
</dbReference>
<dbReference type="GO" id="GO:0005576">
    <property type="term" value="C:extracellular region"/>
    <property type="evidence" value="ECO:0007669"/>
    <property type="project" value="UniProtKB-SubCell"/>
</dbReference>
<dbReference type="InterPro" id="IPR001211">
    <property type="entry name" value="PLA2"/>
</dbReference>
<dbReference type="SMART" id="SM00085">
    <property type="entry name" value="PA2c"/>
    <property type="match status" value="1"/>
</dbReference>
<feature type="disulfide bond" evidence="6">
    <location>
        <begin position="95"/>
        <end position="154"/>
    </location>
</feature>
<dbReference type="EC" id="3.1.1.4" evidence="8"/>
<dbReference type="RefSeq" id="XP_031553799.1">
    <property type="nucleotide sequence ID" value="XM_031697939.1"/>
</dbReference>
<feature type="domain" description="Phospholipase A2-like central" evidence="9">
    <location>
        <begin position="54"/>
        <end position="172"/>
    </location>
</feature>
<dbReference type="Gene3D" id="1.20.90.10">
    <property type="entry name" value="Phospholipase A2 domain"/>
    <property type="match status" value="1"/>
</dbReference>
<evidence type="ECO:0000256" key="1">
    <source>
        <dbReference type="ARBA" id="ARBA00004613"/>
    </source>
</evidence>
<dbReference type="SUPFAM" id="SSF48619">
    <property type="entry name" value="Phospholipase A2, PLA2"/>
    <property type="match status" value="1"/>
</dbReference>
<evidence type="ECO:0000256" key="4">
    <source>
        <dbReference type="PIRSR" id="PIRSR601211-1"/>
    </source>
</evidence>
<evidence type="ECO:0000313" key="11">
    <source>
        <dbReference type="RefSeq" id="XP_031553799.1"/>
    </source>
</evidence>
<feature type="active site" evidence="4">
    <location>
        <position position="148"/>
    </location>
</feature>
<feature type="disulfide bond" evidence="6">
    <location>
        <begin position="80"/>
        <end position="96"/>
    </location>
</feature>
<feature type="active site" evidence="4">
    <location>
        <position position="99"/>
    </location>
</feature>
<dbReference type="PROSITE" id="PS00118">
    <property type="entry name" value="PA2_HIS"/>
    <property type="match status" value="1"/>
</dbReference>
<evidence type="ECO:0000259" key="9">
    <source>
        <dbReference type="SMART" id="SM00085"/>
    </source>
</evidence>
<dbReference type="OrthoDB" id="5985583at2759"/>
<comment type="subcellular location">
    <subcellularLocation>
        <location evidence="1 8">Secreted</location>
    </subcellularLocation>
</comment>
<evidence type="ECO:0000256" key="8">
    <source>
        <dbReference type="RuleBase" id="RU361236"/>
    </source>
</evidence>
<keyword evidence="8" id="KW-0378">Hydrolase</keyword>
<organism evidence="10 11">
    <name type="scientific">Actinia tenebrosa</name>
    <name type="common">Australian red waratah sea anemone</name>
    <dbReference type="NCBI Taxonomy" id="6105"/>
    <lineage>
        <taxon>Eukaryota</taxon>
        <taxon>Metazoa</taxon>
        <taxon>Cnidaria</taxon>
        <taxon>Anthozoa</taxon>
        <taxon>Hexacorallia</taxon>
        <taxon>Actiniaria</taxon>
        <taxon>Actiniidae</taxon>
        <taxon>Actinia</taxon>
    </lineage>
</organism>
<evidence type="ECO:0000256" key="3">
    <source>
        <dbReference type="ARBA" id="ARBA00023157"/>
    </source>
</evidence>
<dbReference type="PRINTS" id="PR00389">
    <property type="entry name" value="PHPHLIPASEA2"/>
</dbReference>
<feature type="binding site" evidence="5">
    <location>
        <position position="83"/>
    </location>
    <ligand>
        <name>Ca(2+)</name>
        <dbReference type="ChEBI" id="CHEBI:29108"/>
    </ligand>
</feature>
<feature type="disulfide bond" evidence="6">
    <location>
        <begin position="131"/>
        <end position="145"/>
    </location>
</feature>
<reference evidence="11" key="1">
    <citation type="submission" date="2025-08" db="UniProtKB">
        <authorList>
            <consortium name="RefSeq"/>
        </authorList>
    </citation>
    <scope>IDENTIFICATION</scope>
</reference>
<feature type="binding site" evidence="5">
    <location>
        <position position="100"/>
    </location>
    <ligand>
        <name>Ca(2+)</name>
        <dbReference type="ChEBI" id="CHEBI:29108"/>
    </ligand>
</feature>
<dbReference type="GO" id="GO:0005543">
    <property type="term" value="F:phospholipid binding"/>
    <property type="evidence" value="ECO:0007669"/>
    <property type="project" value="TreeGrafter"/>
</dbReference>
<keyword evidence="5 8" id="KW-0106">Calcium</keyword>
<keyword evidence="10" id="KW-1185">Reference proteome</keyword>
<name>A0A6P8HBI3_ACTTE</name>
<proteinExistence type="inferred from homology"/>
<feature type="disulfide bond" evidence="6">
    <location>
        <begin position="102"/>
        <end position="147"/>
    </location>
</feature>
<feature type="disulfide bond" evidence="6">
    <location>
        <begin position="109"/>
        <end position="140"/>
    </location>
</feature>
<dbReference type="AlphaFoldDB" id="A0A6P8HBI3"/>
<feature type="binding site" evidence="5">
    <location>
        <position position="81"/>
    </location>
    <ligand>
        <name>Ca(2+)</name>
        <dbReference type="ChEBI" id="CHEBI:29108"/>
    </ligand>
</feature>
<evidence type="ECO:0000313" key="10">
    <source>
        <dbReference type="Proteomes" id="UP000515163"/>
    </source>
</evidence>
<evidence type="ECO:0000256" key="7">
    <source>
        <dbReference type="RuleBase" id="RU003654"/>
    </source>
</evidence>
<protein>
    <recommendedName>
        <fullName evidence="8">Phospholipase A2</fullName>
        <ecNumber evidence="8">3.1.1.4</ecNumber>
    </recommendedName>
</protein>
<keyword evidence="3 6" id="KW-1015">Disulfide bond</keyword>
<dbReference type="PANTHER" id="PTHR11716:SF51">
    <property type="entry name" value="PHOSPHOLIPASE A2"/>
    <property type="match status" value="1"/>
</dbReference>
<dbReference type="InterPro" id="IPR036444">
    <property type="entry name" value="PLipase_A2_dom_sf"/>
</dbReference>
<dbReference type="InterPro" id="IPR016090">
    <property type="entry name" value="PLA2-like_dom"/>
</dbReference>
<comment type="cofactor">
    <cofactor evidence="5">
        <name>Ca(2+)</name>
        <dbReference type="ChEBI" id="CHEBI:29108"/>
    </cofactor>
    <text evidence="5">Binds 1 Ca(2+) ion per subunit.</text>
</comment>
<gene>
    <name evidence="11" type="primary">LOC116290831</name>
</gene>
<dbReference type="InParanoid" id="A0A6P8HBI3"/>
<dbReference type="FunCoup" id="A0A6P8HBI3">
    <property type="interactions" value="332"/>
</dbReference>
<dbReference type="Pfam" id="PF00068">
    <property type="entry name" value="Phospholip_A2_1"/>
    <property type="match status" value="1"/>
</dbReference>
<dbReference type="GO" id="GO:0016042">
    <property type="term" value="P:lipid catabolic process"/>
    <property type="evidence" value="ECO:0007669"/>
    <property type="project" value="InterPro"/>
</dbReference>
<dbReference type="KEGG" id="aten:116290831"/>
<dbReference type="GO" id="GO:0006644">
    <property type="term" value="P:phospholipid metabolic process"/>
    <property type="evidence" value="ECO:0007669"/>
    <property type="project" value="InterPro"/>
</dbReference>
<keyword evidence="2 8" id="KW-0964">Secreted</keyword>
<dbReference type="GeneID" id="116290831"/>
<dbReference type="GO" id="GO:0050482">
    <property type="term" value="P:arachidonate secretion"/>
    <property type="evidence" value="ECO:0007669"/>
    <property type="project" value="InterPro"/>
</dbReference>
<evidence type="ECO:0000256" key="6">
    <source>
        <dbReference type="PIRSR" id="PIRSR601211-3"/>
    </source>
</evidence>
<feature type="binding site" evidence="5">
    <location>
        <position position="79"/>
    </location>
    <ligand>
        <name>Ca(2+)</name>
        <dbReference type="ChEBI" id="CHEBI:29108"/>
    </ligand>
</feature>
<evidence type="ECO:0000256" key="5">
    <source>
        <dbReference type="PIRSR" id="PIRSR601211-2"/>
    </source>
</evidence>
<feature type="signal peptide" evidence="8">
    <location>
        <begin position="1"/>
        <end position="25"/>
    </location>
</feature>
<feature type="chain" id="PRO_5028507476" description="Phospholipase A2" evidence="8">
    <location>
        <begin position="26"/>
        <end position="174"/>
    </location>
</feature>
<dbReference type="GO" id="GO:0005509">
    <property type="term" value="F:calcium ion binding"/>
    <property type="evidence" value="ECO:0007669"/>
    <property type="project" value="InterPro"/>
</dbReference>
<keyword evidence="5" id="KW-0479">Metal-binding</keyword>
<comment type="similarity">
    <text evidence="7">Belongs to the phospholipase A2 family.</text>
</comment>
<dbReference type="FunFam" id="1.20.90.10:FF:000015">
    <property type="entry name" value="Phospholipase A(2)"/>
    <property type="match status" value="1"/>
</dbReference>
<keyword evidence="8" id="KW-0443">Lipid metabolism</keyword>
<dbReference type="GO" id="GO:0047498">
    <property type="term" value="F:calcium-dependent phospholipase A2 activity"/>
    <property type="evidence" value="ECO:0007669"/>
    <property type="project" value="TreeGrafter"/>
</dbReference>
<dbReference type="CDD" id="cd00125">
    <property type="entry name" value="PLA2c"/>
    <property type="match status" value="1"/>
</dbReference>